<feature type="transmembrane region" description="Helical" evidence="6">
    <location>
        <begin position="189"/>
        <end position="210"/>
    </location>
</feature>
<evidence type="ECO:0000313" key="9">
    <source>
        <dbReference type="EMBL" id="RHA80838.1"/>
    </source>
</evidence>
<evidence type="ECO:0000313" key="11">
    <source>
        <dbReference type="Proteomes" id="UP000284779"/>
    </source>
</evidence>
<comment type="caution">
    <text evidence="9">The sequence shown here is derived from an EMBL/GenBank/DDBJ whole genome shotgun (WGS) entry which is preliminary data.</text>
</comment>
<dbReference type="Proteomes" id="UP000285740">
    <property type="component" value="Unassembled WGS sequence"/>
</dbReference>
<dbReference type="GO" id="GO:0005886">
    <property type="term" value="C:plasma membrane"/>
    <property type="evidence" value="ECO:0007669"/>
    <property type="project" value="UniProtKB-SubCell"/>
</dbReference>
<evidence type="ECO:0000313" key="7">
    <source>
        <dbReference type="EMBL" id="RHA16961.1"/>
    </source>
</evidence>
<evidence type="ECO:0000256" key="4">
    <source>
        <dbReference type="ARBA" id="ARBA00022989"/>
    </source>
</evidence>
<dbReference type="RefSeq" id="WP_117971478.1">
    <property type="nucleotide sequence ID" value="NZ_CAUBDO010000017.1"/>
</dbReference>
<evidence type="ECO:0000256" key="3">
    <source>
        <dbReference type="ARBA" id="ARBA00022692"/>
    </source>
</evidence>
<sequence>MKNRFFKYVSQNILAMIGLSLYILADTYFISKAVGANGITALNMALPVYGVIFALGQMVGVGSAIRYSIVKEQYRNSNKDGSNECDKYFSGALFWGLVIGVIFAVLGLVFPDKIVEIMGGDETIVAIGVPYFRIFMSFSPFFIFNYTCNAFVRNDGNPSVSMAATLISSLFNIVFDYILMFPLGMGMPGAALATALSPVVGVMICMIHFLSKKNTVKFKWFKTSLTRLFHCCQVGMSAFVGEMSGAVIVMVFNFIILRLTGNIGVAAYGVVANTALVAVAVFNGVALGSQPLISESYGKHNIKDIKLIEKLGVATALGLAVIIVIMIWGFTDTIVGVFNSQGSDRLLSLARVGLRIYFIGFLFAGINIFCSSALSAIASVKWAFVLSILKGFVVVNVCAAILAPIFGMNGVWVAFPLSEFILLIISGFAMKKSIGALESER</sequence>
<dbReference type="Pfam" id="PF01554">
    <property type="entry name" value="MatE"/>
    <property type="match status" value="2"/>
</dbReference>
<comment type="subcellular location">
    <subcellularLocation>
        <location evidence="1">Cell membrane</location>
        <topology evidence="1">Multi-pass membrane protein</topology>
    </subcellularLocation>
</comment>
<dbReference type="GO" id="GO:0015297">
    <property type="term" value="F:antiporter activity"/>
    <property type="evidence" value="ECO:0007669"/>
    <property type="project" value="InterPro"/>
</dbReference>
<dbReference type="PANTHER" id="PTHR43823">
    <property type="entry name" value="SPORULATION PROTEIN YKVU"/>
    <property type="match status" value="1"/>
</dbReference>
<accession>A0A413T746</accession>
<keyword evidence="4 6" id="KW-1133">Transmembrane helix</keyword>
<name>A0A413T746_9FIRM</name>
<evidence type="ECO:0000313" key="12">
    <source>
        <dbReference type="Proteomes" id="UP000285740"/>
    </source>
</evidence>
<dbReference type="PANTHER" id="PTHR43823:SF3">
    <property type="entry name" value="MULTIDRUG EXPORT PROTEIN MEPA"/>
    <property type="match status" value="1"/>
</dbReference>
<feature type="transmembrane region" description="Helical" evidence="6">
    <location>
        <begin position="12"/>
        <end position="31"/>
    </location>
</feature>
<feature type="transmembrane region" description="Helical" evidence="6">
    <location>
        <begin position="46"/>
        <end position="67"/>
    </location>
</feature>
<evidence type="ECO:0000256" key="1">
    <source>
        <dbReference type="ARBA" id="ARBA00004651"/>
    </source>
</evidence>
<dbReference type="InterPro" id="IPR002528">
    <property type="entry name" value="MATE_fam"/>
</dbReference>
<keyword evidence="11" id="KW-1185">Reference proteome</keyword>
<protein>
    <submittedName>
        <fullName evidence="9">MATE family efflux transporter</fullName>
    </submittedName>
</protein>
<evidence type="ECO:0000256" key="5">
    <source>
        <dbReference type="ARBA" id="ARBA00023136"/>
    </source>
</evidence>
<dbReference type="CDD" id="cd13143">
    <property type="entry name" value="MATE_MepA_like"/>
    <property type="match status" value="1"/>
</dbReference>
<proteinExistence type="predicted"/>
<feature type="transmembrane region" description="Helical" evidence="6">
    <location>
        <begin position="307"/>
        <end position="330"/>
    </location>
</feature>
<feature type="transmembrane region" description="Helical" evidence="6">
    <location>
        <begin position="88"/>
        <end position="110"/>
    </location>
</feature>
<gene>
    <name evidence="9" type="ORF">DW918_05510</name>
    <name evidence="8" type="ORF">DW929_01650</name>
    <name evidence="7" type="ORF">DW944_10730</name>
</gene>
<organism evidence="9 12">
    <name type="scientific">Eubacterium ventriosum</name>
    <dbReference type="NCBI Taxonomy" id="39496"/>
    <lineage>
        <taxon>Bacteria</taxon>
        <taxon>Bacillati</taxon>
        <taxon>Bacillota</taxon>
        <taxon>Clostridia</taxon>
        <taxon>Eubacteriales</taxon>
        <taxon>Eubacteriaceae</taxon>
        <taxon>Eubacterium</taxon>
    </lineage>
</organism>
<dbReference type="InterPro" id="IPR051327">
    <property type="entry name" value="MATE_MepA_subfamily"/>
</dbReference>
<feature type="transmembrane region" description="Helical" evidence="6">
    <location>
        <begin position="130"/>
        <end position="148"/>
    </location>
</feature>
<feature type="transmembrane region" description="Helical" evidence="6">
    <location>
        <begin position="382"/>
        <end position="406"/>
    </location>
</feature>
<feature type="transmembrane region" description="Helical" evidence="6">
    <location>
        <begin position="263"/>
        <end position="286"/>
    </location>
</feature>
<reference evidence="10 11" key="1">
    <citation type="submission" date="2018-08" db="EMBL/GenBank/DDBJ databases">
        <title>A genome reference for cultivated species of the human gut microbiota.</title>
        <authorList>
            <person name="Zou Y."/>
            <person name="Xue W."/>
            <person name="Luo G."/>
        </authorList>
    </citation>
    <scope>NUCLEOTIDE SEQUENCE [LARGE SCALE GENOMIC DNA]</scope>
    <source>
        <strain evidence="9 12">AM42-30</strain>
        <strain evidence="8 10">AM43-2</strain>
        <strain evidence="7 11">AM44-11BH</strain>
    </source>
</reference>
<evidence type="ECO:0000313" key="8">
    <source>
        <dbReference type="EMBL" id="RHA56585.1"/>
    </source>
</evidence>
<evidence type="ECO:0000313" key="10">
    <source>
        <dbReference type="Proteomes" id="UP000284598"/>
    </source>
</evidence>
<dbReference type="EMBL" id="QSFD01000012">
    <property type="protein sequence ID" value="RHA16961.1"/>
    <property type="molecule type" value="Genomic_DNA"/>
</dbReference>
<dbReference type="InterPro" id="IPR045070">
    <property type="entry name" value="MATE_MepA-like"/>
</dbReference>
<dbReference type="Proteomes" id="UP000284598">
    <property type="component" value="Unassembled WGS sequence"/>
</dbReference>
<dbReference type="EMBL" id="QSFV01000013">
    <property type="protein sequence ID" value="RHA80838.1"/>
    <property type="molecule type" value="Genomic_DNA"/>
</dbReference>
<feature type="transmembrane region" description="Helical" evidence="6">
    <location>
        <begin position="231"/>
        <end position="257"/>
    </location>
</feature>
<dbReference type="AlphaFoldDB" id="A0A413T746"/>
<keyword evidence="5 6" id="KW-0472">Membrane</keyword>
<dbReference type="Proteomes" id="UP000284779">
    <property type="component" value="Unassembled WGS sequence"/>
</dbReference>
<feature type="transmembrane region" description="Helical" evidence="6">
    <location>
        <begin position="412"/>
        <end position="430"/>
    </location>
</feature>
<feature type="transmembrane region" description="Helical" evidence="6">
    <location>
        <begin position="160"/>
        <end position="183"/>
    </location>
</feature>
<keyword evidence="3 6" id="KW-0812">Transmembrane</keyword>
<evidence type="ECO:0000256" key="6">
    <source>
        <dbReference type="SAM" id="Phobius"/>
    </source>
</evidence>
<evidence type="ECO:0000256" key="2">
    <source>
        <dbReference type="ARBA" id="ARBA00022475"/>
    </source>
</evidence>
<feature type="transmembrane region" description="Helical" evidence="6">
    <location>
        <begin position="350"/>
        <end position="370"/>
    </location>
</feature>
<keyword evidence="2" id="KW-1003">Cell membrane</keyword>
<dbReference type="GO" id="GO:0042910">
    <property type="term" value="F:xenobiotic transmembrane transporter activity"/>
    <property type="evidence" value="ECO:0007669"/>
    <property type="project" value="InterPro"/>
</dbReference>
<dbReference type="EMBL" id="QSFO01000002">
    <property type="protein sequence ID" value="RHA56585.1"/>
    <property type="molecule type" value="Genomic_DNA"/>
</dbReference>